<gene>
    <name evidence="2" type="ORF">SSS_6600</name>
</gene>
<dbReference type="GO" id="GO:0031123">
    <property type="term" value="P:RNA 3'-end processing"/>
    <property type="evidence" value="ECO:0007669"/>
    <property type="project" value="TreeGrafter"/>
</dbReference>
<proteinExistence type="predicted"/>
<dbReference type="PANTHER" id="PTHR12271">
    <property type="entry name" value="POLY A POLYMERASE CID PAP -RELATED"/>
    <property type="match status" value="1"/>
</dbReference>
<protein>
    <submittedName>
        <fullName evidence="2">Poly(A) RNA polymerase, mitochondrial</fullName>
    </submittedName>
</protein>
<dbReference type="SUPFAM" id="SSF81631">
    <property type="entry name" value="PAP/OAS1 substrate-binding domain"/>
    <property type="match status" value="1"/>
</dbReference>
<sequence length="515" mass="60491">MSRISRIKQRLMTRHSFIQIDHRQCRTFSRNLNFLDLINTNKTESKKLILIENIDSSSSSSRGNFSHLTKNVLSDNLKIKIDQIWNYTYRRRQFVLARLNQLNDIDQIQSRCDFHQHSLPVRSRMLETSLKIPNHIADDQSSTYNQRCFEYPNSPSMNNYQNFKHRQLNELKEKYPSNEFIGRLIEQNSLNELDIQLRYFIITQLEEILCGSVFRDFQIFPFGSSLVGLGDASSDLDLVLLHSNHKNDHRINFSAPEIKSERDQIQLCLSLIADIIRNFTPNFSQINRILRARIPIVKMTFDLAPIEIDVSIELSPETAHHGLIMANYLHYCQSVSPIIRELFYFLKQWSKQHSLVKNIAGNWLTNFQILCLAIYFLQTRKIIKPMAQVMKKEFSSSASSNESKELDEDKFQLFNLIYDFFEFIISFDFDKKAISLLEGKSFNKPDYSPLYIENPMEKDLNVCKNVSGVEFKKLLLHGYNSIDAMHCRDFHLIDLLDPEYFKLLEKNSKPNQKRN</sequence>
<dbReference type="SUPFAM" id="SSF81301">
    <property type="entry name" value="Nucleotidyltransferase"/>
    <property type="match status" value="1"/>
</dbReference>
<keyword evidence="4" id="KW-1185">Reference proteome</keyword>
<dbReference type="CDD" id="cd05402">
    <property type="entry name" value="NT_PAP_TUTase"/>
    <property type="match status" value="1"/>
</dbReference>
<dbReference type="EMBL" id="WVUK01000052">
    <property type="protein sequence ID" value="KAF7494625.1"/>
    <property type="molecule type" value="Genomic_DNA"/>
</dbReference>
<dbReference type="Pfam" id="PF22600">
    <property type="entry name" value="MTPAP-like_central"/>
    <property type="match status" value="1"/>
</dbReference>
<dbReference type="EnsemblMetazoa" id="SSS_6600s_mrna">
    <property type="protein sequence ID" value="KAF7494625.1"/>
    <property type="gene ID" value="SSS_6600"/>
</dbReference>
<evidence type="ECO:0000313" key="2">
    <source>
        <dbReference type="EMBL" id="KAF7494625.1"/>
    </source>
</evidence>
<dbReference type="PANTHER" id="PTHR12271:SF133">
    <property type="entry name" value="POLY(A) RNA POLYMERASE, MITOCHONDRIAL"/>
    <property type="match status" value="1"/>
</dbReference>
<evidence type="ECO:0000313" key="3">
    <source>
        <dbReference type="EnsemblMetazoa" id="KAF7494625.1"/>
    </source>
</evidence>
<dbReference type="GO" id="GO:1990817">
    <property type="term" value="F:poly(A) RNA polymerase activity"/>
    <property type="evidence" value="ECO:0007669"/>
    <property type="project" value="TreeGrafter"/>
</dbReference>
<dbReference type="Gene3D" id="1.10.1410.10">
    <property type="match status" value="1"/>
</dbReference>
<accession>A0A834VGA2</accession>
<dbReference type="Proteomes" id="UP000070412">
    <property type="component" value="Unassembled WGS sequence"/>
</dbReference>
<dbReference type="InterPro" id="IPR054708">
    <property type="entry name" value="MTPAP-like_central"/>
</dbReference>
<reference evidence="4" key="1">
    <citation type="journal article" date="2020" name="PLoS Negl. Trop. Dis.">
        <title>High-quality nuclear genome for Sarcoptes scabiei-A critical resource for a neglected parasite.</title>
        <authorList>
            <person name="Korhonen P.K."/>
            <person name="Gasser R.B."/>
            <person name="Ma G."/>
            <person name="Wang T."/>
            <person name="Stroehlein A.J."/>
            <person name="Young N.D."/>
            <person name="Ang C.S."/>
            <person name="Fernando D.D."/>
            <person name="Lu H.C."/>
            <person name="Taylor S."/>
            <person name="Reynolds S.L."/>
            <person name="Mofiz E."/>
            <person name="Najaraj S.H."/>
            <person name="Gowda H."/>
            <person name="Madugundu A."/>
            <person name="Renuse S."/>
            <person name="Holt D."/>
            <person name="Pandey A."/>
            <person name="Papenfuss A.T."/>
            <person name="Fischer K."/>
        </authorList>
    </citation>
    <scope>NUCLEOTIDE SEQUENCE [LARGE SCALE GENOMIC DNA]</scope>
</reference>
<evidence type="ECO:0000259" key="1">
    <source>
        <dbReference type="Pfam" id="PF22600"/>
    </source>
</evidence>
<dbReference type="OrthoDB" id="434989at2759"/>
<dbReference type="AlphaFoldDB" id="A0A834VGA2"/>
<reference evidence="2" key="2">
    <citation type="submission" date="2020-01" db="EMBL/GenBank/DDBJ databases">
        <authorList>
            <person name="Korhonen P.K.K."/>
            <person name="Guangxu M.G."/>
            <person name="Wang T.W."/>
            <person name="Stroehlein A.J.S."/>
            <person name="Young N.D."/>
            <person name="Ang C.-S.A."/>
            <person name="Fernando D.W.F."/>
            <person name="Lu H.L."/>
            <person name="Taylor S.T."/>
            <person name="Ehtesham M.E.M."/>
            <person name="Najaraj S.H.N."/>
            <person name="Harsha G.H.G."/>
            <person name="Madugundu A.M."/>
            <person name="Renuse S.R."/>
            <person name="Holt D.H."/>
            <person name="Pandey A.P."/>
            <person name="Papenfuss A.P."/>
            <person name="Gasser R.B.G."/>
            <person name="Fischer K.F."/>
        </authorList>
    </citation>
    <scope>NUCLEOTIDE SEQUENCE</scope>
    <source>
        <strain evidence="2">SSS_KF_BRIS2020</strain>
    </source>
</reference>
<feature type="domain" description="Poly(A) RNA polymerase mitochondrial-like central palm" evidence="1">
    <location>
        <begin position="180"/>
        <end position="313"/>
    </location>
</feature>
<reference evidence="3" key="3">
    <citation type="submission" date="2022-06" db="UniProtKB">
        <authorList>
            <consortium name="EnsemblMetazoa"/>
        </authorList>
    </citation>
    <scope>IDENTIFICATION</scope>
</reference>
<organism evidence="2">
    <name type="scientific">Sarcoptes scabiei</name>
    <name type="common">Itch mite</name>
    <name type="synonym">Acarus scabiei</name>
    <dbReference type="NCBI Taxonomy" id="52283"/>
    <lineage>
        <taxon>Eukaryota</taxon>
        <taxon>Metazoa</taxon>
        <taxon>Ecdysozoa</taxon>
        <taxon>Arthropoda</taxon>
        <taxon>Chelicerata</taxon>
        <taxon>Arachnida</taxon>
        <taxon>Acari</taxon>
        <taxon>Acariformes</taxon>
        <taxon>Sarcoptiformes</taxon>
        <taxon>Astigmata</taxon>
        <taxon>Psoroptidia</taxon>
        <taxon>Sarcoptoidea</taxon>
        <taxon>Sarcoptidae</taxon>
        <taxon>Sarcoptinae</taxon>
        <taxon>Sarcoptes</taxon>
    </lineage>
</organism>
<dbReference type="Gene3D" id="3.30.460.10">
    <property type="entry name" value="Beta Polymerase, domain 2"/>
    <property type="match status" value="1"/>
</dbReference>
<dbReference type="InterPro" id="IPR043519">
    <property type="entry name" value="NT_sf"/>
</dbReference>
<name>A0A834VGA2_SARSC</name>
<evidence type="ECO:0000313" key="4">
    <source>
        <dbReference type="Proteomes" id="UP000070412"/>
    </source>
</evidence>